<dbReference type="EMBL" id="CADCUD010000149">
    <property type="protein sequence ID" value="CAA9344354.1"/>
    <property type="molecule type" value="Genomic_DNA"/>
</dbReference>
<dbReference type="Pfam" id="PF00425">
    <property type="entry name" value="Chorismate_bind"/>
    <property type="match status" value="1"/>
</dbReference>
<reference evidence="2" key="1">
    <citation type="submission" date="2020-02" db="EMBL/GenBank/DDBJ databases">
        <authorList>
            <person name="Meier V. D."/>
        </authorList>
    </citation>
    <scope>NUCLEOTIDE SEQUENCE</scope>
    <source>
        <strain evidence="2">AVDCRST_MAG46</strain>
    </source>
</reference>
<gene>
    <name evidence="2" type="ORF">AVDCRST_MAG46-2187</name>
</gene>
<dbReference type="EC" id="4.1.3.27" evidence="2"/>
<keyword evidence="2" id="KW-0456">Lyase</keyword>
<dbReference type="GO" id="GO:0046820">
    <property type="term" value="F:4-amino-4-deoxychorismate synthase activity"/>
    <property type="evidence" value="ECO:0007669"/>
    <property type="project" value="TreeGrafter"/>
</dbReference>
<name>A0A6J4LXW2_9ACTN</name>
<evidence type="ECO:0000313" key="2">
    <source>
        <dbReference type="EMBL" id="CAA9344354.1"/>
    </source>
</evidence>
<dbReference type="PANTHER" id="PTHR11236:SF18">
    <property type="entry name" value="AMINODEOXYCHORISMATE SYNTHASE"/>
    <property type="match status" value="1"/>
</dbReference>
<dbReference type="GO" id="GO:0008153">
    <property type="term" value="P:4-aminobenzoate biosynthetic process"/>
    <property type="evidence" value="ECO:0007669"/>
    <property type="project" value="TreeGrafter"/>
</dbReference>
<dbReference type="GO" id="GO:0000162">
    <property type="term" value="P:L-tryptophan biosynthetic process"/>
    <property type="evidence" value="ECO:0007669"/>
    <property type="project" value="TreeGrafter"/>
</dbReference>
<organism evidence="2">
    <name type="scientific">uncultured Nocardioidaceae bacterium</name>
    <dbReference type="NCBI Taxonomy" id="253824"/>
    <lineage>
        <taxon>Bacteria</taxon>
        <taxon>Bacillati</taxon>
        <taxon>Actinomycetota</taxon>
        <taxon>Actinomycetes</taxon>
        <taxon>Propionibacteriales</taxon>
        <taxon>Nocardioidaceae</taxon>
        <taxon>environmental samples</taxon>
    </lineage>
</organism>
<dbReference type="InterPro" id="IPR019999">
    <property type="entry name" value="Anth_synth_I-like"/>
</dbReference>
<dbReference type="Gene3D" id="3.60.120.10">
    <property type="entry name" value="Anthranilate synthase"/>
    <property type="match status" value="1"/>
</dbReference>
<accession>A0A6J4LXW2</accession>
<evidence type="ECO:0000259" key="1">
    <source>
        <dbReference type="Pfam" id="PF00425"/>
    </source>
</evidence>
<dbReference type="SUPFAM" id="SSF56322">
    <property type="entry name" value="ADC synthase"/>
    <property type="match status" value="1"/>
</dbReference>
<feature type="domain" description="Chorismate-utilising enzyme C-terminal" evidence="1">
    <location>
        <begin position="146"/>
        <end position="396"/>
    </location>
</feature>
<protein>
    <submittedName>
        <fullName evidence="2">Anthranilate synthase, aminase component</fullName>
        <ecNumber evidence="2">4.1.3.27</ecNumber>
    </submittedName>
</protein>
<dbReference type="GO" id="GO:0005737">
    <property type="term" value="C:cytoplasm"/>
    <property type="evidence" value="ECO:0007669"/>
    <property type="project" value="TreeGrafter"/>
</dbReference>
<dbReference type="GO" id="GO:0004049">
    <property type="term" value="F:anthranilate synthase activity"/>
    <property type="evidence" value="ECO:0007669"/>
    <property type="project" value="UniProtKB-EC"/>
</dbReference>
<proteinExistence type="predicted"/>
<dbReference type="AlphaFoldDB" id="A0A6J4LXW2"/>
<dbReference type="InterPro" id="IPR015890">
    <property type="entry name" value="Chorismate_C"/>
</dbReference>
<dbReference type="InterPro" id="IPR005801">
    <property type="entry name" value="ADC_synthase"/>
</dbReference>
<dbReference type="PRINTS" id="PR00095">
    <property type="entry name" value="ANTSNTHASEI"/>
</dbReference>
<dbReference type="PANTHER" id="PTHR11236">
    <property type="entry name" value="AMINOBENZOATE/ANTHRANILATE SYNTHASE"/>
    <property type="match status" value="1"/>
</dbReference>
<sequence>MRWCEPERVVTELAARHRRLFWLDGAVAKPRRSIVGWIEPGGTSLTVAAGQDPFAPTADLLHELQPHELLVGWFGYAARTDLPATRTTGPVPDSLWMRASRYLVFDHDAATVTPVGFDSAPDLRGAEPAGDARRLIPEVARWPMPDYVDAFDRVQQALRRGDTYETNLTYRVQVRSDEAPLAVYRRLRRLNPSPYAAYLQHDGIAVLSSSPERFARIENGEIETRPIKGTTPRSDDPETDAVHAGLLTTDPRLRAENLIITDLLRNDLSSVCEPGTVTVPDLMRVESYAAVHQLVTTVRGRLRRGVGVVDAVRELSPAGSMTGAPKLRTMQLIADVESTPRGVYSGCLGWMGPEAADLAVVIRTLVHDGTTYVAGTGGGITVASDAKSERAEAEHKLSRLLAALRVT</sequence>